<protein>
    <recommendedName>
        <fullName evidence="2">NTF2-like domain-containing protein</fullName>
    </recommendedName>
</protein>
<feature type="domain" description="NTF2-like" evidence="2">
    <location>
        <begin position="48"/>
        <end position="134"/>
    </location>
</feature>
<organism evidence="4">
    <name type="scientific">Caenorhabditis brenneri</name>
    <name type="common">Nematode worm</name>
    <dbReference type="NCBI Taxonomy" id="135651"/>
    <lineage>
        <taxon>Eukaryota</taxon>
        <taxon>Metazoa</taxon>
        <taxon>Ecdysozoa</taxon>
        <taxon>Nematoda</taxon>
        <taxon>Chromadorea</taxon>
        <taxon>Rhabditida</taxon>
        <taxon>Rhabditina</taxon>
        <taxon>Rhabditomorpha</taxon>
        <taxon>Rhabditoidea</taxon>
        <taxon>Rhabditidae</taxon>
        <taxon>Peloderinae</taxon>
        <taxon>Caenorhabditis</taxon>
    </lineage>
</organism>
<name>G0P785_CAEBE</name>
<feature type="signal peptide" evidence="1">
    <location>
        <begin position="1"/>
        <end position="15"/>
    </location>
</feature>
<proteinExistence type="predicted"/>
<evidence type="ECO:0000313" key="3">
    <source>
        <dbReference type="EMBL" id="EGT46868.1"/>
    </source>
</evidence>
<keyword evidence="1" id="KW-0732">Signal</keyword>
<keyword evidence="4" id="KW-1185">Reference proteome</keyword>
<dbReference type="Pfam" id="PF26530">
    <property type="entry name" value="NTF2_3"/>
    <property type="match status" value="1"/>
</dbReference>
<dbReference type="EMBL" id="GL380109">
    <property type="protein sequence ID" value="EGT46868.1"/>
    <property type="molecule type" value="Genomic_DNA"/>
</dbReference>
<dbReference type="HOGENOM" id="CLU_1779094_0_0_1"/>
<evidence type="ECO:0000259" key="2">
    <source>
        <dbReference type="Pfam" id="PF26530"/>
    </source>
</evidence>
<sequence length="149" mass="17179">MMFSKIFILIASAVAFNDVPYKCDEFSVCENRECSILCPESSAFLRVYSTLENLNTEIQRRSNDIGNHIHDKFKYTASGQTVMDKRGFLSSLKKLPKEQHLFIKCKNISYTKESLTCNAMFYGSNYGNVSAVLIRFHPDFQKVLEFMED</sequence>
<feature type="chain" id="PRO_5013243396" description="NTF2-like domain-containing protein" evidence="1">
    <location>
        <begin position="16"/>
        <end position="149"/>
    </location>
</feature>
<dbReference type="InterPro" id="IPR058721">
    <property type="entry name" value="NTF2_3"/>
</dbReference>
<dbReference type="Proteomes" id="UP000008068">
    <property type="component" value="Unassembled WGS sequence"/>
</dbReference>
<dbReference type="AlphaFoldDB" id="G0P785"/>
<reference evidence="4" key="1">
    <citation type="submission" date="2011-07" db="EMBL/GenBank/DDBJ databases">
        <authorList>
            <consortium name="Caenorhabditis brenneri Sequencing and Analysis Consortium"/>
            <person name="Wilson R.K."/>
        </authorList>
    </citation>
    <scope>NUCLEOTIDE SEQUENCE [LARGE SCALE GENOMIC DNA]</scope>
    <source>
        <strain evidence="4">PB2801</strain>
    </source>
</reference>
<evidence type="ECO:0000256" key="1">
    <source>
        <dbReference type="SAM" id="SignalP"/>
    </source>
</evidence>
<dbReference type="InParanoid" id="G0P785"/>
<evidence type="ECO:0000313" key="4">
    <source>
        <dbReference type="Proteomes" id="UP000008068"/>
    </source>
</evidence>
<accession>G0P785</accession>
<gene>
    <name evidence="3" type="ORF">CAEBREN_02130</name>
</gene>